<keyword evidence="2 7" id="KW-0813">Transport</keyword>
<organism evidence="9 10">
    <name type="scientific">Pelolinea submarina</name>
    <dbReference type="NCBI Taxonomy" id="913107"/>
    <lineage>
        <taxon>Bacteria</taxon>
        <taxon>Bacillati</taxon>
        <taxon>Chloroflexota</taxon>
        <taxon>Anaerolineae</taxon>
        <taxon>Anaerolineales</taxon>
        <taxon>Anaerolineaceae</taxon>
        <taxon>Pelolinea</taxon>
    </lineage>
</organism>
<dbReference type="RefSeq" id="WP_116224113.1">
    <property type="nucleotide sequence ID" value="NZ_AP018437.1"/>
</dbReference>
<dbReference type="CDD" id="cd06261">
    <property type="entry name" value="TM_PBP2"/>
    <property type="match status" value="1"/>
</dbReference>
<evidence type="ECO:0000256" key="2">
    <source>
        <dbReference type="ARBA" id="ARBA00022448"/>
    </source>
</evidence>
<feature type="domain" description="ABC transmembrane type-1" evidence="8">
    <location>
        <begin position="54"/>
        <end position="238"/>
    </location>
</feature>
<sequence>MKNFWRILAGIAILILLWQLAALGLNRSILIPAPSETLLILFHNFTTPDMLLAAGQTLWKVLLALALAILLGLPLGLLLGLSDAAYNLLRPLVMVVQAVPVISWLSLVIFTWGIGWRGPVFISFLSLFPVAVLTTVAGVHDLDKDLLEMAKLYQVPWKKVVREIHLGSLLPFIAAILDVSIGQAWKVTLVSEYLCGGDGLGEAILTARMNVDIPSVWALTLGAVLLGLLSEALIKFVLRRFRHAWKHS</sequence>
<dbReference type="SUPFAM" id="SSF161098">
    <property type="entry name" value="MetI-like"/>
    <property type="match status" value="1"/>
</dbReference>
<proteinExistence type="inferred from homology"/>
<evidence type="ECO:0000256" key="5">
    <source>
        <dbReference type="ARBA" id="ARBA00022989"/>
    </source>
</evidence>
<dbReference type="Pfam" id="PF00528">
    <property type="entry name" value="BPD_transp_1"/>
    <property type="match status" value="1"/>
</dbReference>
<feature type="transmembrane region" description="Helical" evidence="7">
    <location>
        <begin position="92"/>
        <end position="114"/>
    </location>
</feature>
<dbReference type="EMBL" id="QUMS01000001">
    <property type="protein sequence ID" value="REG10964.1"/>
    <property type="molecule type" value="Genomic_DNA"/>
</dbReference>
<dbReference type="PROSITE" id="PS50928">
    <property type="entry name" value="ABC_TM1"/>
    <property type="match status" value="1"/>
</dbReference>
<dbReference type="InterPro" id="IPR035906">
    <property type="entry name" value="MetI-like_sf"/>
</dbReference>
<accession>A0A347ZT29</accession>
<evidence type="ECO:0000313" key="9">
    <source>
        <dbReference type="EMBL" id="REG10964.1"/>
    </source>
</evidence>
<dbReference type="InterPro" id="IPR000515">
    <property type="entry name" value="MetI-like"/>
</dbReference>
<keyword evidence="3" id="KW-1003">Cell membrane</keyword>
<keyword evidence="4 7" id="KW-0812">Transmembrane</keyword>
<dbReference type="PANTHER" id="PTHR30151:SF38">
    <property type="entry name" value="ALIPHATIC SULFONATES TRANSPORT PERMEASE PROTEIN SSUC-RELATED"/>
    <property type="match status" value="1"/>
</dbReference>
<protein>
    <submittedName>
        <fullName evidence="9">NitT/TauT family transport system permease protein</fullName>
    </submittedName>
</protein>
<evidence type="ECO:0000259" key="8">
    <source>
        <dbReference type="PROSITE" id="PS50928"/>
    </source>
</evidence>
<name>A0A347ZT29_9CHLR</name>
<feature type="transmembrane region" description="Helical" evidence="7">
    <location>
        <begin position="61"/>
        <end position="80"/>
    </location>
</feature>
<feature type="transmembrane region" description="Helical" evidence="7">
    <location>
        <begin position="216"/>
        <end position="238"/>
    </location>
</feature>
<gene>
    <name evidence="9" type="ORF">DFR64_0834</name>
</gene>
<keyword evidence="10" id="KW-1185">Reference proteome</keyword>
<comment type="caution">
    <text evidence="9">The sequence shown here is derived from an EMBL/GenBank/DDBJ whole genome shotgun (WGS) entry which is preliminary data.</text>
</comment>
<feature type="transmembrane region" description="Helical" evidence="7">
    <location>
        <begin position="120"/>
        <end position="139"/>
    </location>
</feature>
<comment type="similarity">
    <text evidence="7">Belongs to the binding-protein-dependent transport system permease family.</text>
</comment>
<evidence type="ECO:0000256" key="4">
    <source>
        <dbReference type="ARBA" id="ARBA00022692"/>
    </source>
</evidence>
<dbReference type="Gene3D" id="1.10.3720.10">
    <property type="entry name" value="MetI-like"/>
    <property type="match status" value="1"/>
</dbReference>
<evidence type="ECO:0000256" key="7">
    <source>
        <dbReference type="RuleBase" id="RU363032"/>
    </source>
</evidence>
<comment type="subcellular location">
    <subcellularLocation>
        <location evidence="1 7">Cell membrane</location>
        <topology evidence="1 7">Multi-pass membrane protein</topology>
    </subcellularLocation>
</comment>
<evidence type="ECO:0000256" key="3">
    <source>
        <dbReference type="ARBA" id="ARBA00022475"/>
    </source>
</evidence>
<evidence type="ECO:0000256" key="6">
    <source>
        <dbReference type="ARBA" id="ARBA00023136"/>
    </source>
</evidence>
<dbReference type="AlphaFoldDB" id="A0A347ZT29"/>
<keyword evidence="6 7" id="KW-0472">Membrane</keyword>
<dbReference type="Proteomes" id="UP000256388">
    <property type="component" value="Unassembled WGS sequence"/>
</dbReference>
<keyword evidence="5 7" id="KW-1133">Transmembrane helix</keyword>
<reference evidence="9 10" key="1">
    <citation type="submission" date="2018-08" db="EMBL/GenBank/DDBJ databases">
        <title>Genomic Encyclopedia of Type Strains, Phase IV (KMG-IV): sequencing the most valuable type-strain genomes for metagenomic binning, comparative biology and taxonomic classification.</title>
        <authorList>
            <person name="Goeker M."/>
        </authorList>
    </citation>
    <scope>NUCLEOTIDE SEQUENCE [LARGE SCALE GENOMIC DNA]</scope>
    <source>
        <strain evidence="9 10">DSM 23923</strain>
    </source>
</reference>
<dbReference type="GO" id="GO:0005886">
    <property type="term" value="C:plasma membrane"/>
    <property type="evidence" value="ECO:0007669"/>
    <property type="project" value="UniProtKB-SubCell"/>
</dbReference>
<dbReference type="PANTHER" id="PTHR30151">
    <property type="entry name" value="ALKANE SULFONATE ABC TRANSPORTER-RELATED, MEMBRANE SUBUNIT"/>
    <property type="match status" value="1"/>
</dbReference>
<evidence type="ECO:0000256" key="1">
    <source>
        <dbReference type="ARBA" id="ARBA00004651"/>
    </source>
</evidence>
<evidence type="ECO:0000313" key="10">
    <source>
        <dbReference type="Proteomes" id="UP000256388"/>
    </source>
</evidence>
<dbReference type="GO" id="GO:0055085">
    <property type="term" value="P:transmembrane transport"/>
    <property type="evidence" value="ECO:0007669"/>
    <property type="project" value="InterPro"/>
</dbReference>
<feature type="transmembrane region" description="Helical" evidence="7">
    <location>
        <begin position="160"/>
        <end position="181"/>
    </location>
</feature>
<dbReference type="OrthoDB" id="9796361at2"/>